<dbReference type="AlphaFoldDB" id="A0A8H9J5E2"/>
<keyword evidence="3" id="KW-1185">Reference proteome</keyword>
<dbReference type="EMBL" id="BNAV01000012">
    <property type="protein sequence ID" value="GHF77172.1"/>
    <property type="molecule type" value="Genomic_DNA"/>
</dbReference>
<sequence>MAAALIEDLRPVLGCGKRFLTLERLPLVLANRHSPPGKRFQAGQCGRPEGARLS</sequence>
<organism evidence="2 3">
    <name type="scientific">Amycolatopsis bartoniae</name>
    <dbReference type="NCBI Taxonomy" id="941986"/>
    <lineage>
        <taxon>Bacteria</taxon>
        <taxon>Bacillati</taxon>
        <taxon>Actinomycetota</taxon>
        <taxon>Actinomycetes</taxon>
        <taxon>Pseudonocardiales</taxon>
        <taxon>Pseudonocardiaceae</taxon>
        <taxon>Amycolatopsis</taxon>
    </lineage>
</organism>
<gene>
    <name evidence="2" type="ORF">GCM10017566_59210</name>
</gene>
<accession>A0A8H9J5E2</accession>
<feature type="region of interest" description="Disordered" evidence="1">
    <location>
        <begin position="33"/>
        <end position="54"/>
    </location>
</feature>
<proteinExistence type="predicted"/>
<evidence type="ECO:0000313" key="3">
    <source>
        <dbReference type="Proteomes" id="UP000658656"/>
    </source>
</evidence>
<evidence type="ECO:0000313" key="2">
    <source>
        <dbReference type="EMBL" id="GHF77172.1"/>
    </source>
</evidence>
<protein>
    <submittedName>
        <fullName evidence="2">Uncharacterized protein</fullName>
    </submittedName>
</protein>
<comment type="caution">
    <text evidence="2">The sequence shown here is derived from an EMBL/GenBank/DDBJ whole genome shotgun (WGS) entry which is preliminary data.</text>
</comment>
<reference evidence="2" key="1">
    <citation type="journal article" date="2014" name="Int. J. Syst. Evol. Microbiol.">
        <title>Complete genome sequence of Corynebacterium casei LMG S-19264T (=DSM 44701T), isolated from a smear-ripened cheese.</title>
        <authorList>
            <consortium name="US DOE Joint Genome Institute (JGI-PGF)"/>
            <person name="Walter F."/>
            <person name="Albersmeier A."/>
            <person name="Kalinowski J."/>
            <person name="Ruckert C."/>
        </authorList>
    </citation>
    <scope>NUCLEOTIDE SEQUENCE</scope>
    <source>
        <strain evidence="2">CGMCC 4.7679</strain>
    </source>
</reference>
<evidence type="ECO:0000256" key="1">
    <source>
        <dbReference type="SAM" id="MobiDB-lite"/>
    </source>
</evidence>
<dbReference type="Proteomes" id="UP000658656">
    <property type="component" value="Unassembled WGS sequence"/>
</dbReference>
<name>A0A8H9J5E2_9PSEU</name>
<reference evidence="2" key="2">
    <citation type="submission" date="2020-09" db="EMBL/GenBank/DDBJ databases">
        <authorList>
            <person name="Sun Q."/>
            <person name="Zhou Y."/>
        </authorList>
    </citation>
    <scope>NUCLEOTIDE SEQUENCE</scope>
    <source>
        <strain evidence="2">CGMCC 4.7679</strain>
    </source>
</reference>